<dbReference type="InterPro" id="IPR009363">
    <property type="entry name" value="Phage_Mu_Gp16"/>
</dbReference>
<reference evidence="2 3" key="2">
    <citation type="submission" date="2007-09" db="EMBL/GenBank/DDBJ databases">
        <title>Draft genome sequence of Clostridium bolteae (ATCC BAA-613).</title>
        <authorList>
            <person name="Sudarsanam P."/>
            <person name="Ley R."/>
            <person name="Guruge J."/>
            <person name="Turnbaugh P.J."/>
            <person name="Mahowald M."/>
            <person name="Liep D."/>
            <person name="Gordon J."/>
        </authorList>
    </citation>
    <scope>NUCLEOTIDE SEQUENCE [LARGE SCALE GENOMIC DNA]</scope>
    <source>
        <strain evidence="3">ATCC BAA-613 / DSM 15670 / CCUG 46953 / JCM 12243 / WAL 16351</strain>
    </source>
</reference>
<protein>
    <recommendedName>
        <fullName evidence="4">Regulatory protein GemA</fullName>
    </recommendedName>
</protein>
<evidence type="ECO:0000313" key="3">
    <source>
        <dbReference type="Proteomes" id="UP000005396"/>
    </source>
</evidence>
<evidence type="ECO:0000313" key="2">
    <source>
        <dbReference type="EMBL" id="EDP13403.1"/>
    </source>
</evidence>
<evidence type="ECO:0000256" key="1">
    <source>
        <dbReference type="SAM" id="MobiDB-lite"/>
    </source>
</evidence>
<proteinExistence type="predicted"/>
<name>A8S2I4_ENTBW</name>
<sequence>MSAGQEAIEEGRDKSMRSIDSYQMKRIYAVGHQLSLVGHDHEDELHALVATITGKESVKALSYREAESVIARLTQLQGGQAPPRPRREREHPSRPGGVTSGQQKKIWALMYELAKYDRKPESVSLGDRLCAIIKKELGMDAIARTPFAWIDFDSGNKLIEVLKGYVKSAVRGCKDGPVG</sequence>
<reference evidence="2 3" key="1">
    <citation type="submission" date="2007-08" db="EMBL/GenBank/DDBJ databases">
        <authorList>
            <person name="Fulton L."/>
            <person name="Clifton S."/>
            <person name="Fulton B."/>
            <person name="Xu J."/>
            <person name="Minx P."/>
            <person name="Pepin K.H."/>
            <person name="Johnson M."/>
            <person name="Thiruvilangam P."/>
            <person name="Bhonagiri V."/>
            <person name="Nash W.E."/>
            <person name="Mardis E.R."/>
            <person name="Wilson R.K."/>
        </authorList>
    </citation>
    <scope>NUCLEOTIDE SEQUENCE [LARGE SCALE GENOMIC DNA]</scope>
    <source>
        <strain evidence="3">ATCC BAA-613 / DSM 15670 / CCUG 46953 / JCM 12243 / WAL 16351</strain>
    </source>
</reference>
<dbReference type="EMBL" id="ABCC02000048">
    <property type="protein sequence ID" value="EDP13403.1"/>
    <property type="molecule type" value="Genomic_DNA"/>
</dbReference>
<gene>
    <name evidence="2" type="ORF">CLOBOL_06318</name>
</gene>
<dbReference type="Pfam" id="PF06252">
    <property type="entry name" value="GemA"/>
    <property type="match status" value="1"/>
</dbReference>
<dbReference type="eggNOG" id="ENOG5032SCV">
    <property type="taxonomic scope" value="Bacteria"/>
</dbReference>
<accession>A8S2I4</accession>
<comment type="caution">
    <text evidence="2">The sequence shown here is derived from an EMBL/GenBank/DDBJ whole genome shotgun (WGS) entry which is preliminary data.</text>
</comment>
<dbReference type="HOGENOM" id="CLU_130300_0_0_9"/>
<dbReference type="AlphaFoldDB" id="A8S2I4"/>
<dbReference type="PaxDb" id="411902-CLOBOL_06318"/>
<dbReference type="Proteomes" id="UP000005396">
    <property type="component" value="Unassembled WGS sequence"/>
</dbReference>
<feature type="region of interest" description="Disordered" evidence="1">
    <location>
        <begin position="75"/>
        <end position="101"/>
    </location>
</feature>
<organism evidence="2 3">
    <name type="scientific">Enterocloster bolteae (strain ATCC BAA-613 / DSM 15670 / CCUG 46953 / JCM 12243 / WAL 16351)</name>
    <name type="common">Clostridium bolteae</name>
    <dbReference type="NCBI Taxonomy" id="411902"/>
    <lineage>
        <taxon>Bacteria</taxon>
        <taxon>Bacillati</taxon>
        <taxon>Bacillota</taxon>
        <taxon>Clostridia</taxon>
        <taxon>Lachnospirales</taxon>
        <taxon>Lachnospiraceae</taxon>
        <taxon>Enterocloster</taxon>
    </lineage>
</organism>
<evidence type="ECO:0008006" key="4">
    <source>
        <dbReference type="Google" id="ProtNLM"/>
    </source>
</evidence>